<evidence type="ECO:0000256" key="2">
    <source>
        <dbReference type="SAM" id="Phobius"/>
    </source>
</evidence>
<gene>
    <name evidence="3" type="ORF">Micbo1qcDRAFT_158698</name>
</gene>
<keyword evidence="2" id="KW-0812">Transmembrane</keyword>
<dbReference type="OrthoDB" id="5408102at2759"/>
<dbReference type="EMBL" id="KQ964247">
    <property type="protein sequence ID" value="KXJ93812.1"/>
    <property type="molecule type" value="Genomic_DNA"/>
</dbReference>
<evidence type="ECO:0008006" key="5">
    <source>
        <dbReference type="Google" id="ProtNLM"/>
    </source>
</evidence>
<feature type="compositionally biased region" description="Basic and acidic residues" evidence="1">
    <location>
        <begin position="519"/>
        <end position="528"/>
    </location>
</feature>
<dbReference type="AlphaFoldDB" id="A0A136J9J8"/>
<evidence type="ECO:0000256" key="1">
    <source>
        <dbReference type="SAM" id="MobiDB-lite"/>
    </source>
</evidence>
<protein>
    <recommendedName>
        <fullName evidence="5">MFS maltose permease</fullName>
    </recommendedName>
</protein>
<feature type="region of interest" description="Disordered" evidence="1">
    <location>
        <begin position="511"/>
        <end position="531"/>
    </location>
</feature>
<dbReference type="STRING" id="196109.A0A136J9J8"/>
<evidence type="ECO:0000313" key="4">
    <source>
        <dbReference type="Proteomes" id="UP000070501"/>
    </source>
</evidence>
<evidence type="ECO:0000313" key="3">
    <source>
        <dbReference type="EMBL" id="KXJ93812.1"/>
    </source>
</evidence>
<reference evidence="4" key="1">
    <citation type="submission" date="2016-02" db="EMBL/GenBank/DDBJ databases">
        <title>Draft genome sequence of Microdochium bolleyi, a fungal endophyte of beachgrass.</title>
        <authorList>
            <consortium name="DOE Joint Genome Institute"/>
            <person name="David A.S."/>
            <person name="May G."/>
            <person name="Haridas S."/>
            <person name="Lim J."/>
            <person name="Wang M."/>
            <person name="Labutti K."/>
            <person name="Lipzen A."/>
            <person name="Barry K."/>
            <person name="Grigoriev I.V."/>
        </authorList>
    </citation>
    <scope>NUCLEOTIDE SEQUENCE [LARGE SCALE GENOMIC DNA]</scope>
    <source>
        <strain evidence="4">J235TASD1</strain>
    </source>
</reference>
<feature type="region of interest" description="Disordered" evidence="1">
    <location>
        <begin position="227"/>
        <end position="247"/>
    </location>
</feature>
<organism evidence="3 4">
    <name type="scientific">Microdochium bolleyi</name>
    <dbReference type="NCBI Taxonomy" id="196109"/>
    <lineage>
        <taxon>Eukaryota</taxon>
        <taxon>Fungi</taxon>
        <taxon>Dikarya</taxon>
        <taxon>Ascomycota</taxon>
        <taxon>Pezizomycotina</taxon>
        <taxon>Sordariomycetes</taxon>
        <taxon>Xylariomycetidae</taxon>
        <taxon>Xylariales</taxon>
        <taxon>Microdochiaceae</taxon>
        <taxon>Microdochium</taxon>
    </lineage>
</organism>
<feature type="transmembrane region" description="Helical" evidence="2">
    <location>
        <begin position="71"/>
        <end position="93"/>
    </location>
</feature>
<keyword evidence="4" id="KW-1185">Reference proteome</keyword>
<dbReference type="InParanoid" id="A0A136J9J8"/>
<dbReference type="Proteomes" id="UP000070501">
    <property type="component" value="Unassembled WGS sequence"/>
</dbReference>
<accession>A0A136J9J8</accession>
<proteinExistence type="predicted"/>
<keyword evidence="2" id="KW-1133">Transmembrane helix</keyword>
<name>A0A136J9J8_9PEZI</name>
<sequence length="564" mass="63333">MEQPVRVILRRLLHARPVRISNAKRTFVGPTRASSSSRPQLPFLSVPQAKNEQFRYLTTERKQRLKYEIFLGLKWGLTGWAIVGCCVIGFWSVQQDWLERYYPTPSEWKFITRLRFRLMMWCPERTDTPVPDWTLTWEYAKNVVERLEDPAIEGEGMKELTEGGVWIGDVGNAGFDVTAKSEPWRRGYYQALMQLAKACEHLDGSVTDLKRKEVFFANQVIGPSNPYPKPIYPGQSSPPREEDVEPTAPSPEVYYMKILTTRGFSTKQKIDAALAHASFLEYKSVPDAAERMYDWAMSLATENIAPDALPFDRKTHVLRDGARNVSANVLEILTCIATMKAQNGDIPSALPILVSVLRARRSLPEADVFAVSAGPTLGTAMSWDHLSGLAKRVLMPPDYPPVPDDGMSPPVRDAHELCEEAGLNLYIGEIVYSSNASSREEGVGWTREAVDAAQEQLHKLGRNTEDTRAQQKCRECLGTGLSNWAKMVGRLARDELDKQALSEAKRQKSGSWLGLWSHETPDKAEDAGRWAAEQAVVEERSRRARDLLEDLEAPGEGISAPFRA</sequence>
<keyword evidence="2" id="KW-0472">Membrane</keyword>